<dbReference type="Proteomes" id="UP000618343">
    <property type="component" value="Unassembled WGS sequence"/>
</dbReference>
<dbReference type="AlphaFoldDB" id="A0A832ZKJ3"/>
<evidence type="ECO:0000313" key="2">
    <source>
        <dbReference type="Proteomes" id="UP000618343"/>
    </source>
</evidence>
<proteinExistence type="predicted"/>
<comment type="caution">
    <text evidence="1">The sequence shown here is derived from an EMBL/GenBank/DDBJ whole genome shotgun (WGS) entry which is preliminary data.</text>
</comment>
<protein>
    <submittedName>
        <fullName evidence="1">Uncharacterized protein</fullName>
    </submittedName>
</protein>
<gene>
    <name evidence="1" type="ORF">EYH21_04775</name>
</gene>
<name>A0A832ZKJ3_9EURY</name>
<reference evidence="1" key="1">
    <citation type="journal article" date="2020" name="ISME J.">
        <title>Gammaproteobacteria mediating utilization of methyl-, sulfur- and petroleum organic compounds in deep ocean hydrothermal plumes.</title>
        <authorList>
            <person name="Zhou Z."/>
            <person name="Liu Y."/>
            <person name="Pan J."/>
            <person name="Cron B.R."/>
            <person name="Toner B.M."/>
            <person name="Anantharaman K."/>
            <person name="Breier J.A."/>
            <person name="Dick G.J."/>
            <person name="Li M."/>
        </authorList>
    </citation>
    <scope>NUCLEOTIDE SEQUENCE</scope>
    <source>
        <strain evidence="1">SZUA-1471</strain>
    </source>
</reference>
<evidence type="ECO:0000313" key="1">
    <source>
        <dbReference type="EMBL" id="HIP91593.1"/>
    </source>
</evidence>
<sequence>MKKRYGISLHLTKDYKTLVEKSLYLAFYYAKEGDLASCLKELKFAEDKIRDEKLKKDCRCLIGQIEYMVREGIKGKSVVEDIEKLLKLVK</sequence>
<accession>A0A832ZKJ3</accession>
<dbReference type="EMBL" id="DQUO01000057">
    <property type="protein sequence ID" value="HIP91593.1"/>
    <property type="molecule type" value="Genomic_DNA"/>
</dbReference>
<organism evidence="1 2">
    <name type="scientific">Methanothermococcus okinawensis</name>
    <dbReference type="NCBI Taxonomy" id="155863"/>
    <lineage>
        <taxon>Archaea</taxon>
        <taxon>Methanobacteriati</taxon>
        <taxon>Methanobacteriota</taxon>
        <taxon>Methanomada group</taxon>
        <taxon>Methanococci</taxon>
        <taxon>Methanococcales</taxon>
        <taxon>Methanococcaceae</taxon>
        <taxon>Methanothermococcus</taxon>
    </lineage>
</organism>